<reference evidence="3" key="1">
    <citation type="submission" date="2016-10" db="EMBL/GenBank/DDBJ databases">
        <authorList>
            <person name="Varghese N."/>
            <person name="Submissions S."/>
        </authorList>
    </citation>
    <scope>NUCLEOTIDE SEQUENCE [LARGE SCALE GENOMIC DNA]</scope>
    <source>
        <strain evidence="3">CGMCC 1.10657</strain>
    </source>
</reference>
<dbReference type="Proteomes" id="UP000198658">
    <property type="component" value="Unassembled WGS sequence"/>
</dbReference>
<protein>
    <submittedName>
        <fullName evidence="2">Uncharacterized protein</fullName>
    </submittedName>
</protein>
<feature type="transmembrane region" description="Helical" evidence="1">
    <location>
        <begin position="12"/>
        <end position="32"/>
    </location>
</feature>
<sequence length="100" mass="10961">MSKVPEDIIMRRSAFAWVALTTGIMLLIPLIAMQFTKEVNWDRADFAVMGLLIFCAGGTFVLLSRKVPRKYRAAIGALVAVVFAIVWAELAVGIFTNLGS</sequence>
<feature type="transmembrane region" description="Helical" evidence="1">
    <location>
        <begin position="44"/>
        <end position="63"/>
    </location>
</feature>
<evidence type="ECO:0000313" key="3">
    <source>
        <dbReference type="Proteomes" id="UP000198658"/>
    </source>
</evidence>
<keyword evidence="1" id="KW-0472">Membrane</keyword>
<evidence type="ECO:0000313" key="2">
    <source>
        <dbReference type="EMBL" id="SEA22051.1"/>
    </source>
</evidence>
<gene>
    <name evidence="2" type="ORF">SAMN05216562_2350</name>
</gene>
<keyword evidence="3" id="KW-1185">Reference proteome</keyword>
<dbReference type="EMBL" id="FNQO01000002">
    <property type="protein sequence ID" value="SEA22051.1"/>
    <property type="molecule type" value="Genomic_DNA"/>
</dbReference>
<evidence type="ECO:0000256" key="1">
    <source>
        <dbReference type="SAM" id="Phobius"/>
    </source>
</evidence>
<organism evidence="2 3">
    <name type="scientific">Microbulbifer marinus</name>
    <dbReference type="NCBI Taxonomy" id="658218"/>
    <lineage>
        <taxon>Bacteria</taxon>
        <taxon>Pseudomonadati</taxon>
        <taxon>Pseudomonadota</taxon>
        <taxon>Gammaproteobacteria</taxon>
        <taxon>Cellvibrionales</taxon>
        <taxon>Microbulbiferaceae</taxon>
        <taxon>Microbulbifer</taxon>
    </lineage>
</organism>
<proteinExistence type="predicted"/>
<keyword evidence="1" id="KW-0812">Transmembrane</keyword>
<name>A0A1H3ZF55_9GAMM</name>
<feature type="transmembrane region" description="Helical" evidence="1">
    <location>
        <begin position="75"/>
        <end position="95"/>
    </location>
</feature>
<keyword evidence="1" id="KW-1133">Transmembrane helix</keyword>
<accession>A0A1H3ZF55</accession>
<dbReference type="AlphaFoldDB" id="A0A1H3ZF55"/>
<dbReference type="RefSeq" id="WP_211567188.1">
    <property type="nucleotide sequence ID" value="NZ_FNQO01000002.1"/>
</dbReference>